<keyword evidence="3" id="KW-1185">Reference proteome</keyword>
<comment type="caution">
    <text evidence="2">The sequence shown here is derived from an EMBL/GenBank/DDBJ whole genome shotgun (WGS) entry which is preliminary data.</text>
</comment>
<proteinExistence type="predicted"/>
<name>A0AAV7RA03_PLEWA</name>
<accession>A0AAV7RA03</accession>
<feature type="compositionally biased region" description="Basic and acidic residues" evidence="1">
    <location>
        <begin position="68"/>
        <end position="83"/>
    </location>
</feature>
<protein>
    <recommendedName>
        <fullName evidence="4">Prolactin receptor</fullName>
    </recommendedName>
</protein>
<evidence type="ECO:0000313" key="3">
    <source>
        <dbReference type="Proteomes" id="UP001066276"/>
    </source>
</evidence>
<feature type="compositionally biased region" description="Basic and acidic residues" evidence="1">
    <location>
        <begin position="1"/>
        <end position="12"/>
    </location>
</feature>
<evidence type="ECO:0000313" key="2">
    <source>
        <dbReference type="EMBL" id="KAJ1148039.1"/>
    </source>
</evidence>
<dbReference type="Proteomes" id="UP001066276">
    <property type="component" value="Chromosome 5"/>
</dbReference>
<feature type="compositionally biased region" description="Basic residues" evidence="1">
    <location>
        <begin position="57"/>
        <end position="67"/>
    </location>
</feature>
<reference evidence="2" key="1">
    <citation type="journal article" date="2022" name="bioRxiv">
        <title>Sequencing and chromosome-scale assembly of the giantPleurodeles waltlgenome.</title>
        <authorList>
            <person name="Brown T."/>
            <person name="Elewa A."/>
            <person name="Iarovenko S."/>
            <person name="Subramanian E."/>
            <person name="Araus A.J."/>
            <person name="Petzold A."/>
            <person name="Susuki M."/>
            <person name="Suzuki K.-i.T."/>
            <person name="Hayashi T."/>
            <person name="Toyoda A."/>
            <person name="Oliveira C."/>
            <person name="Osipova E."/>
            <person name="Leigh N.D."/>
            <person name="Simon A."/>
            <person name="Yun M.H."/>
        </authorList>
    </citation>
    <scope>NUCLEOTIDE SEQUENCE</scope>
    <source>
        <strain evidence="2">20211129_DDA</strain>
        <tissue evidence="2">Liver</tissue>
    </source>
</reference>
<evidence type="ECO:0000256" key="1">
    <source>
        <dbReference type="SAM" id="MobiDB-lite"/>
    </source>
</evidence>
<dbReference type="EMBL" id="JANPWB010000009">
    <property type="protein sequence ID" value="KAJ1148039.1"/>
    <property type="molecule type" value="Genomic_DNA"/>
</dbReference>
<dbReference type="AlphaFoldDB" id="A0AAV7RA03"/>
<gene>
    <name evidence="2" type="ORF">NDU88_000880</name>
</gene>
<evidence type="ECO:0008006" key="4">
    <source>
        <dbReference type="Google" id="ProtNLM"/>
    </source>
</evidence>
<sequence>MPCLGHDSKGNPEQRPQPYKRHTARTVDVKNMLQNTAPPKDGSAPTVESKSLCSRMPLKHQSLKHKRETPSHKNCESHVREDPGCPDQNWTDRESGRKPDDSSPDKEEIFLISFTDDLKRNQTPNQSG</sequence>
<feature type="region of interest" description="Disordered" evidence="1">
    <location>
        <begin position="1"/>
        <end position="108"/>
    </location>
</feature>
<organism evidence="2 3">
    <name type="scientific">Pleurodeles waltl</name>
    <name type="common">Iberian ribbed newt</name>
    <dbReference type="NCBI Taxonomy" id="8319"/>
    <lineage>
        <taxon>Eukaryota</taxon>
        <taxon>Metazoa</taxon>
        <taxon>Chordata</taxon>
        <taxon>Craniata</taxon>
        <taxon>Vertebrata</taxon>
        <taxon>Euteleostomi</taxon>
        <taxon>Amphibia</taxon>
        <taxon>Batrachia</taxon>
        <taxon>Caudata</taxon>
        <taxon>Salamandroidea</taxon>
        <taxon>Salamandridae</taxon>
        <taxon>Pleurodelinae</taxon>
        <taxon>Pleurodeles</taxon>
    </lineage>
</organism>
<feature type="compositionally biased region" description="Basic and acidic residues" evidence="1">
    <location>
        <begin position="90"/>
        <end position="108"/>
    </location>
</feature>